<keyword evidence="3" id="KW-1185">Reference proteome</keyword>
<reference evidence="2 3" key="1">
    <citation type="submission" date="2015-04" db="EMBL/GenBank/DDBJ databases">
        <title>Microcin producing Clostridium sp. JC272T.</title>
        <authorList>
            <person name="Jyothsna T."/>
            <person name="Sasikala C."/>
            <person name="Ramana C."/>
        </authorList>
    </citation>
    <scope>NUCLEOTIDE SEQUENCE [LARGE SCALE GENOMIC DNA]</scope>
    <source>
        <strain evidence="2 3">JC272</strain>
    </source>
</reference>
<dbReference type="PROSITE" id="PS51186">
    <property type="entry name" value="GNAT"/>
    <property type="match status" value="1"/>
</dbReference>
<dbReference type="AlphaFoldDB" id="A0A0M3DCB7"/>
<comment type="caution">
    <text evidence="2">The sequence shown here is derived from an EMBL/GenBank/DDBJ whole genome shotgun (WGS) entry which is preliminary data.</text>
</comment>
<dbReference type="InterPro" id="IPR016181">
    <property type="entry name" value="Acyl_CoA_acyltransferase"/>
</dbReference>
<dbReference type="EMBL" id="LBBT01000295">
    <property type="protein sequence ID" value="KKY00310.1"/>
    <property type="molecule type" value="Genomic_DNA"/>
</dbReference>
<name>A0A0M3DCB7_9FIRM</name>
<dbReference type="Gene3D" id="3.40.630.30">
    <property type="match status" value="1"/>
</dbReference>
<dbReference type="GO" id="GO:0016747">
    <property type="term" value="F:acyltransferase activity, transferring groups other than amino-acyl groups"/>
    <property type="evidence" value="ECO:0007669"/>
    <property type="project" value="InterPro"/>
</dbReference>
<evidence type="ECO:0000259" key="1">
    <source>
        <dbReference type="PROSITE" id="PS51186"/>
    </source>
</evidence>
<dbReference type="InterPro" id="IPR000182">
    <property type="entry name" value="GNAT_dom"/>
</dbReference>
<protein>
    <recommendedName>
        <fullName evidence="1">N-acetyltransferase domain-containing protein</fullName>
    </recommendedName>
</protein>
<accession>A0A0M3DCB7</accession>
<gene>
    <name evidence="2" type="ORF">VN21_14855</name>
</gene>
<dbReference type="Proteomes" id="UP000034407">
    <property type="component" value="Unassembled WGS sequence"/>
</dbReference>
<dbReference type="SUPFAM" id="SSF55729">
    <property type="entry name" value="Acyl-CoA N-acyltransferases (Nat)"/>
    <property type="match status" value="1"/>
</dbReference>
<dbReference type="Pfam" id="PF00583">
    <property type="entry name" value="Acetyltransf_1"/>
    <property type="match status" value="1"/>
</dbReference>
<sequence>MNDLILHVPSFEELKYRQLILSQEDTMSYNKGYNLGIENYNNETGCIDFSRKYWSEWYSKWVSERVDRYYAYIVNSKTGEFVGDVCFYYDSQNDLHLIGIVIESKHRSKGYCSKGLLKLAETAFNDFNVKVLRNVIPLDRKSAISGHKSAGFREISIDDNLITLDLVKSEHLSK</sequence>
<evidence type="ECO:0000313" key="3">
    <source>
        <dbReference type="Proteomes" id="UP000034407"/>
    </source>
</evidence>
<feature type="domain" description="N-acetyltransferase" evidence="1">
    <location>
        <begin position="33"/>
        <end position="173"/>
    </location>
</feature>
<dbReference type="PATRIC" id="fig|1629550.3.peg.2447"/>
<proteinExistence type="predicted"/>
<dbReference type="OrthoDB" id="9785602at2"/>
<organism evidence="2 3">
    <name type="scientific">Paraclostridium benzoelyticum</name>
    <dbReference type="NCBI Taxonomy" id="1629550"/>
    <lineage>
        <taxon>Bacteria</taxon>
        <taxon>Bacillati</taxon>
        <taxon>Bacillota</taxon>
        <taxon>Clostridia</taxon>
        <taxon>Peptostreptococcales</taxon>
        <taxon>Peptostreptococcaceae</taxon>
        <taxon>Paraclostridium</taxon>
    </lineage>
</organism>
<dbReference type="RefSeq" id="WP_046823949.1">
    <property type="nucleotide sequence ID" value="NZ_LBBT01000295.1"/>
</dbReference>
<evidence type="ECO:0000313" key="2">
    <source>
        <dbReference type="EMBL" id="KKY00310.1"/>
    </source>
</evidence>